<keyword evidence="2" id="KW-1185">Reference proteome</keyword>
<dbReference type="AlphaFoldDB" id="A0A1M6CKK9"/>
<evidence type="ECO:0000313" key="2">
    <source>
        <dbReference type="Proteomes" id="UP000184171"/>
    </source>
</evidence>
<reference evidence="1 2" key="1">
    <citation type="submission" date="2016-11" db="EMBL/GenBank/DDBJ databases">
        <authorList>
            <person name="Jaros S."/>
            <person name="Januszkiewicz K."/>
            <person name="Wedrychowicz H."/>
        </authorList>
    </citation>
    <scope>NUCLEOTIDE SEQUENCE [LARGE SCALE GENOMIC DNA]</scope>
    <source>
        <strain evidence="1 2">DSM 5091</strain>
    </source>
</reference>
<keyword evidence="1" id="KW-0575">Peroxidase</keyword>
<gene>
    <name evidence="1" type="ORF">SAMN02745165_00559</name>
</gene>
<name>A0A1M6CKK9_MALRU</name>
<organism evidence="1 2">
    <name type="scientific">Malonomonas rubra DSM 5091</name>
    <dbReference type="NCBI Taxonomy" id="1122189"/>
    <lineage>
        <taxon>Bacteria</taxon>
        <taxon>Pseudomonadati</taxon>
        <taxon>Thermodesulfobacteriota</taxon>
        <taxon>Desulfuromonadia</taxon>
        <taxon>Desulfuromonadales</taxon>
        <taxon>Geopsychrobacteraceae</taxon>
        <taxon>Malonomonas</taxon>
    </lineage>
</organism>
<accession>A0A1M6CKK9</accession>
<proteinExistence type="predicted"/>
<evidence type="ECO:0000313" key="1">
    <source>
        <dbReference type="EMBL" id="SHI61537.1"/>
    </source>
</evidence>
<dbReference type="EMBL" id="FQZT01000001">
    <property type="protein sequence ID" value="SHI61537.1"/>
    <property type="molecule type" value="Genomic_DNA"/>
</dbReference>
<keyword evidence="1" id="KW-0560">Oxidoreductase</keyword>
<dbReference type="SUPFAM" id="SSF69118">
    <property type="entry name" value="AhpD-like"/>
    <property type="match status" value="1"/>
</dbReference>
<dbReference type="InterPro" id="IPR029032">
    <property type="entry name" value="AhpD-like"/>
</dbReference>
<dbReference type="Gene3D" id="1.20.1290.10">
    <property type="entry name" value="AhpD-like"/>
    <property type="match status" value="1"/>
</dbReference>
<dbReference type="STRING" id="1122189.SAMN02745165_00559"/>
<dbReference type="Proteomes" id="UP000184171">
    <property type="component" value="Unassembled WGS sequence"/>
</dbReference>
<dbReference type="GO" id="GO:0004601">
    <property type="term" value="F:peroxidase activity"/>
    <property type="evidence" value="ECO:0007669"/>
    <property type="project" value="UniProtKB-KW"/>
</dbReference>
<protein>
    <submittedName>
        <fullName evidence="1">Alkylhydroperoxidase AhpD family core domain-containing protein</fullName>
    </submittedName>
</protein>
<sequence>MRIKLKEYQQYPWYLKPFFWKQKRTYGQLLKPALAWAREPKLFAAVAALYGVLDRRSSPVNPILRSMITVRVSQLNWCNF</sequence>